<dbReference type="PANTHER" id="PTHR37423">
    <property type="entry name" value="SOLUBLE LYTIC MUREIN TRANSGLYCOSYLASE-RELATED"/>
    <property type="match status" value="1"/>
</dbReference>
<dbReference type="PANTHER" id="PTHR37423:SF2">
    <property type="entry name" value="MEMBRANE-BOUND LYTIC MUREIN TRANSGLYCOSYLASE C"/>
    <property type="match status" value="1"/>
</dbReference>
<dbReference type="InterPro" id="IPR023346">
    <property type="entry name" value="Lysozyme-like_dom_sf"/>
</dbReference>
<keyword evidence="3" id="KW-0456">Lyase</keyword>
<reference evidence="3 4" key="1">
    <citation type="submission" date="2017-06" db="EMBL/GenBank/DDBJ databases">
        <authorList>
            <consortium name="Pathogen Informatics"/>
        </authorList>
    </citation>
    <scope>NUCLEOTIDE SEQUENCE [LARGE SCALE GENOMIC DNA]</scope>
    <source>
        <strain evidence="3 4">NCTC10570</strain>
    </source>
</reference>
<dbReference type="AlphaFoldDB" id="A0A239TT58"/>
<dbReference type="Gene3D" id="1.10.530.10">
    <property type="match status" value="1"/>
</dbReference>
<dbReference type="PROSITE" id="PS00922">
    <property type="entry name" value="TRANSGLYCOSYLASE"/>
    <property type="match status" value="1"/>
</dbReference>
<dbReference type="Proteomes" id="UP000215383">
    <property type="component" value="Chromosome 1"/>
</dbReference>
<evidence type="ECO:0000313" key="4">
    <source>
        <dbReference type="Proteomes" id="UP000215383"/>
    </source>
</evidence>
<name>A0A239TT58_9FIRM</name>
<keyword evidence="4" id="KW-1185">Reference proteome</keyword>
<dbReference type="EC" id="4.2.2.-" evidence="3"/>
<dbReference type="GO" id="GO:0016020">
    <property type="term" value="C:membrane"/>
    <property type="evidence" value="ECO:0007669"/>
    <property type="project" value="InterPro"/>
</dbReference>
<dbReference type="RefSeq" id="WP_027890365.1">
    <property type="nucleotide sequence ID" value="NZ_JACJJR010000026.1"/>
</dbReference>
<dbReference type="GeneID" id="78507249"/>
<proteinExistence type="inferred from homology"/>
<evidence type="ECO:0000256" key="1">
    <source>
        <dbReference type="ARBA" id="ARBA00007734"/>
    </source>
</evidence>
<comment type="similarity">
    <text evidence="1">Belongs to the transglycosylase Slt family.</text>
</comment>
<protein>
    <submittedName>
        <fullName evidence="3">Soluble lytic murein transglycosylase</fullName>
        <ecNumber evidence="3">4.2.2.-</ecNumber>
    </submittedName>
</protein>
<evidence type="ECO:0000259" key="2">
    <source>
        <dbReference type="Pfam" id="PF01464"/>
    </source>
</evidence>
<dbReference type="EMBL" id="LT906446">
    <property type="protein sequence ID" value="SNV00064.1"/>
    <property type="molecule type" value="Genomic_DNA"/>
</dbReference>
<gene>
    <name evidence="3" type="primary">slt</name>
    <name evidence="3" type="ORF">SAMEA4364220_01245</name>
</gene>
<evidence type="ECO:0000313" key="3">
    <source>
        <dbReference type="EMBL" id="SNV00064.1"/>
    </source>
</evidence>
<sequence length="185" mass="21966">MSFLRNLCICIVILIGIGYGVWHNEDFQRKYIYPYPYKQIVEFYANRYEIDEYLVAGVALAESKFEPDAKSVHGALGVMQIMPETATWIAKQIEDDNFSISEMYNPEKNIKYGVWYLSSLNDEFYGNKVLMLAAYNAGRGNVREWMEKYGWNKNFSDYKQIPYPETREYVERVLKNEQEYKKLYK</sequence>
<dbReference type="Pfam" id="PF01464">
    <property type="entry name" value="SLT"/>
    <property type="match status" value="1"/>
</dbReference>
<dbReference type="eggNOG" id="COG0741">
    <property type="taxonomic scope" value="Bacteria"/>
</dbReference>
<accession>A0A239TT58</accession>
<organism evidence="3 4">
    <name type="scientific">Megamonas hypermegale</name>
    <dbReference type="NCBI Taxonomy" id="158847"/>
    <lineage>
        <taxon>Bacteria</taxon>
        <taxon>Bacillati</taxon>
        <taxon>Bacillota</taxon>
        <taxon>Negativicutes</taxon>
        <taxon>Selenomonadales</taxon>
        <taxon>Selenomonadaceae</taxon>
        <taxon>Megamonas</taxon>
    </lineage>
</organism>
<dbReference type="InterPro" id="IPR008258">
    <property type="entry name" value="Transglycosylase_SLT_dom_1"/>
</dbReference>
<dbReference type="GO" id="GO:0008933">
    <property type="term" value="F:peptidoglycan lytic transglycosylase activity"/>
    <property type="evidence" value="ECO:0007669"/>
    <property type="project" value="InterPro"/>
</dbReference>
<dbReference type="InterPro" id="IPR000189">
    <property type="entry name" value="Transglyc_AS"/>
</dbReference>
<dbReference type="GO" id="GO:0000270">
    <property type="term" value="P:peptidoglycan metabolic process"/>
    <property type="evidence" value="ECO:0007669"/>
    <property type="project" value="InterPro"/>
</dbReference>
<feature type="domain" description="Transglycosylase SLT" evidence="2">
    <location>
        <begin position="42"/>
        <end position="153"/>
    </location>
</feature>
<dbReference type="CDD" id="cd16896">
    <property type="entry name" value="LT_Slt70-like"/>
    <property type="match status" value="1"/>
</dbReference>
<dbReference type="SUPFAM" id="SSF53955">
    <property type="entry name" value="Lysozyme-like"/>
    <property type="match status" value="1"/>
</dbReference>